<evidence type="ECO:0000313" key="1">
    <source>
        <dbReference type="EMBL" id="GEU44130.1"/>
    </source>
</evidence>
<accession>A0A6L2K5L5</accession>
<gene>
    <name evidence="1" type="ORF">Tci_016108</name>
</gene>
<dbReference type="AlphaFoldDB" id="A0A6L2K5L5"/>
<comment type="caution">
    <text evidence="1">The sequence shown here is derived from an EMBL/GenBank/DDBJ whole genome shotgun (WGS) entry which is preliminary data.</text>
</comment>
<name>A0A6L2K5L5_TANCI</name>
<reference evidence="1" key="1">
    <citation type="journal article" date="2019" name="Sci. Rep.">
        <title>Draft genome of Tanacetum cinerariifolium, the natural source of mosquito coil.</title>
        <authorList>
            <person name="Yamashiro T."/>
            <person name="Shiraishi A."/>
            <person name="Satake H."/>
            <person name="Nakayama K."/>
        </authorList>
    </citation>
    <scope>NUCLEOTIDE SEQUENCE</scope>
</reference>
<organism evidence="1">
    <name type="scientific">Tanacetum cinerariifolium</name>
    <name type="common">Dalmatian daisy</name>
    <name type="synonym">Chrysanthemum cinerariifolium</name>
    <dbReference type="NCBI Taxonomy" id="118510"/>
    <lineage>
        <taxon>Eukaryota</taxon>
        <taxon>Viridiplantae</taxon>
        <taxon>Streptophyta</taxon>
        <taxon>Embryophyta</taxon>
        <taxon>Tracheophyta</taxon>
        <taxon>Spermatophyta</taxon>
        <taxon>Magnoliopsida</taxon>
        <taxon>eudicotyledons</taxon>
        <taxon>Gunneridae</taxon>
        <taxon>Pentapetalae</taxon>
        <taxon>asterids</taxon>
        <taxon>campanulids</taxon>
        <taxon>Asterales</taxon>
        <taxon>Asteraceae</taxon>
        <taxon>Asteroideae</taxon>
        <taxon>Anthemideae</taxon>
        <taxon>Anthemidinae</taxon>
        <taxon>Tanacetum</taxon>
    </lineage>
</organism>
<dbReference type="EMBL" id="BKCJ010001803">
    <property type="protein sequence ID" value="GEU44130.1"/>
    <property type="molecule type" value="Genomic_DNA"/>
</dbReference>
<protein>
    <submittedName>
        <fullName evidence="1">Uncharacterized protein</fullName>
    </submittedName>
</protein>
<proteinExistence type="predicted"/>
<sequence>MQEVMTKAILKEYEEKAQTESNLSYTNINDDVNIELIKEFLMGLKNNAYHEMFDEDAVDHIAKVLELLDLIKIPGVDTDRLRMKVFLSLANDVKQWWIDKGDGKITAWGILIGRFFCKYFPFSCNDKNYIISSYNKDGYGYYELMTWLDSRQYDKRVDRMTKSALFHSWIYGWGNDESTDYIVSSDEEWEEFDYENPPNTAIDSFLKPWLKTHEINNIKKGDERNQQKRKGNYCNLEIDIPDEAPKSDIMDDERPIKRVRKTKKFEAIKYSLVLSDLAVRRIHAHDMAYLAD</sequence>